<accession>K5W779</accession>
<reference evidence="1 2" key="1">
    <citation type="journal article" date="2012" name="BMC Genomics">
        <title>Comparative genomics of the white-rot fungi, Phanerochaete carnosa and P. chrysosporium, to elucidate the genetic basis of the distinct wood types they colonize.</title>
        <authorList>
            <person name="Suzuki H."/>
            <person name="MacDonald J."/>
            <person name="Syed K."/>
            <person name="Salamov A."/>
            <person name="Hori C."/>
            <person name="Aerts A."/>
            <person name="Henrissat B."/>
            <person name="Wiebenga A."/>
            <person name="vanKuyk P.A."/>
            <person name="Barry K."/>
            <person name="Lindquist E."/>
            <person name="LaButti K."/>
            <person name="Lapidus A."/>
            <person name="Lucas S."/>
            <person name="Coutinho P."/>
            <person name="Gong Y."/>
            <person name="Samejima M."/>
            <person name="Mahadevan R."/>
            <person name="Abou-Zaid M."/>
            <person name="de Vries R.P."/>
            <person name="Igarashi K."/>
            <person name="Yadav J.S."/>
            <person name="Grigoriev I.V."/>
            <person name="Master E.R."/>
        </authorList>
    </citation>
    <scope>NUCLEOTIDE SEQUENCE [LARGE SCALE GENOMIC DNA]</scope>
    <source>
        <strain evidence="1 2">HHB-10118-sp</strain>
    </source>
</reference>
<proteinExistence type="predicted"/>
<dbReference type="Proteomes" id="UP000008370">
    <property type="component" value="Unassembled WGS sequence"/>
</dbReference>
<organism evidence="1 2">
    <name type="scientific">Phanerochaete carnosa (strain HHB-10118-sp)</name>
    <name type="common">White-rot fungus</name>
    <name type="synonym">Peniophora carnosa</name>
    <dbReference type="NCBI Taxonomy" id="650164"/>
    <lineage>
        <taxon>Eukaryota</taxon>
        <taxon>Fungi</taxon>
        <taxon>Dikarya</taxon>
        <taxon>Basidiomycota</taxon>
        <taxon>Agaricomycotina</taxon>
        <taxon>Agaricomycetes</taxon>
        <taxon>Polyporales</taxon>
        <taxon>Phanerochaetaceae</taxon>
        <taxon>Phanerochaete</taxon>
    </lineage>
</organism>
<dbReference type="KEGG" id="pco:PHACADRAFT_258897"/>
<keyword evidence="2" id="KW-1185">Reference proteome</keyword>
<dbReference type="RefSeq" id="XP_007397472.1">
    <property type="nucleotide sequence ID" value="XM_007397410.1"/>
</dbReference>
<name>K5W779_PHACS</name>
<dbReference type="GeneID" id="18917239"/>
<evidence type="ECO:0000313" key="1">
    <source>
        <dbReference type="EMBL" id="EKM54794.1"/>
    </source>
</evidence>
<dbReference type="EMBL" id="JH930473">
    <property type="protein sequence ID" value="EKM54794.1"/>
    <property type="molecule type" value="Genomic_DNA"/>
</dbReference>
<sequence>MTPATFGLSQYLLPGTVGLHLQRKRQAQADAPEHGCALLGSETARRASALAGGAGLSAHASRIEPWHVRPPPDF</sequence>
<protein>
    <submittedName>
        <fullName evidence="1">Uncharacterized protein</fullName>
    </submittedName>
</protein>
<evidence type="ECO:0000313" key="2">
    <source>
        <dbReference type="Proteomes" id="UP000008370"/>
    </source>
</evidence>
<dbReference type="HOGENOM" id="CLU_2688610_0_0_1"/>
<dbReference type="AlphaFoldDB" id="K5W779"/>
<dbReference type="InParanoid" id="K5W779"/>
<gene>
    <name evidence="1" type="ORF">PHACADRAFT_258897</name>
</gene>